<sequence>MHGKWLTCSDIKTRTKKKISDNKKEANKTGGGPNTSEVVDKVDNKILEIIGGDVVIEGLDIPELGIATEGDWDHQYFQEQKEQDVAINKGIISEEINNNKNVKPQPTVNKIQREEPTPQHKKRVRPPIVRPANKKINMSPKSTAFDLVQVTERTNQIKETYYHNKLQQLQKIHEENLELRREDIQLKKMELPLKEEELQLSKQELALKKDQLSVKKL</sequence>
<evidence type="ECO:0000256" key="1">
    <source>
        <dbReference type="SAM" id="MobiDB-lite"/>
    </source>
</evidence>
<dbReference type="Proteomes" id="UP001154078">
    <property type="component" value="Chromosome 7"/>
</dbReference>
<organism evidence="2 3">
    <name type="scientific">Brassicogethes aeneus</name>
    <name type="common">Rape pollen beetle</name>
    <name type="synonym">Meligethes aeneus</name>
    <dbReference type="NCBI Taxonomy" id="1431903"/>
    <lineage>
        <taxon>Eukaryota</taxon>
        <taxon>Metazoa</taxon>
        <taxon>Ecdysozoa</taxon>
        <taxon>Arthropoda</taxon>
        <taxon>Hexapoda</taxon>
        <taxon>Insecta</taxon>
        <taxon>Pterygota</taxon>
        <taxon>Neoptera</taxon>
        <taxon>Endopterygota</taxon>
        <taxon>Coleoptera</taxon>
        <taxon>Polyphaga</taxon>
        <taxon>Cucujiformia</taxon>
        <taxon>Nitidulidae</taxon>
        <taxon>Meligethinae</taxon>
        <taxon>Brassicogethes</taxon>
    </lineage>
</organism>
<name>A0A9P0B9A7_BRAAE</name>
<dbReference type="AlphaFoldDB" id="A0A9P0B9A7"/>
<dbReference type="EMBL" id="OV121138">
    <property type="protein sequence ID" value="CAH0560521.1"/>
    <property type="molecule type" value="Genomic_DNA"/>
</dbReference>
<feature type="region of interest" description="Disordered" evidence="1">
    <location>
        <begin position="16"/>
        <end position="37"/>
    </location>
</feature>
<accession>A0A9P0B9A7</accession>
<reference evidence="2" key="1">
    <citation type="submission" date="2021-12" db="EMBL/GenBank/DDBJ databases">
        <authorList>
            <person name="King R."/>
        </authorList>
    </citation>
    <scope>NUCLEOTIDE SEQUENCE</scope>
</reference>
<evidence type="ECO:0000313" key="2">
    <source>
        <dbReference type="EMBL" id="CAH0560521.1"/>
    </source>
</evidence>
<protein>
    <submittedName>
        <fullName evidence="2">Uncharacterized protein</fullName>
    </submittedName>
</protein>
<evidence type="ECO:0000313" key="3">
    <source>
        <dbReference type="Proteomes" id="UP001154078"/>
    </source>
</evidence>
<gene>
    <name evidence="2" type="ORF">MELIAE_LOCUS10256</name>
</gene>
<keyword evidence="3" id="KW-1185">Reference proteome</keyword>
<feature type="compositionally biased region" description="Basic and acidic residues" evidence="1">
    <location>
        <begin position="18"/>
        <end position="27"/>
    </location>
</feature>
<proteinExistence type="predicted"/>
<dbReference type="OrthoDB" id="7543230at2759"/>